<reference evidence="3 4" key="1">
    <citation type="submission" date="2020-08" db="EMBL/GenBank/DDBJ databases">
        <title>Acidobacteriota in marine sediments use diverse sulfur dissimilation pathways.</title>
        <authorList>
            <person name="Wasmund K."/>
        </authorList>
    </citation>
    <scope>NUCLEOTIDE SEQUENCE [LARGE SCALE GENOMIC DNA]</scope>
    <source>
        <strain evidence="3">MAG AM4</strain>
    </source>
</reference>
<dbReference type="GO" id="GO:0043190">
    <property type="term" value="C:ATP-binding cassette (ABC) transporter complex"/>
    <property type="evidence" value="ECO:0007669"/>
    <property type="project" value="InterPro"/>
</dbReference>
<dbReference type="InterPro" id="IPR001626">
    <property type="entry name" value="ABC_TroCD"/>
</dbReference>
<keyword evidence="1" id="KW-0813">Transport</keyword>
<sequence length="227" mass="23752">FVITSSVAIAGVLMVFSFLVIPAVIANLFARRIGARLAIGWSVGIAACLAGLAGSYRLDMPSGPAVVTSLGVTLILAALIFYIRSAPRKTTAVMKTLAGITAVAVLIIGMYLSFGEHGILAIPHEHDWESGSAEAAAAGAPEPADPLERFDLAASLVEADDLHGLEIAFGLLSGSSPPLVRDDAYGLILEATGQEFDYDPFGTDEGNGPALARIEKSLNLRLFRESE</sequence>
<evidence type="ECO:0000313" key="4">
    <source>
        <dbReference type="Proteomes" id="UP000648239"/>
    </source>
</evidence>
<evidence type="ECO:0000313" key="3">
    <source>
        <dbReference type="EMBL" id="MBD3869336.1"/>
    </source>
</evidence>
<dbReference type="GO" id="GO:0010043">
    <property type="term" value="P:response to zinc ion"/>
    <property type="evidence" value="ECO:0007669"/>
    <property type="project" value="TreeGrafter"/>
</dbReference>
<comment type="subcellular location">
    <subcellularLocation>
        <location evidence="1">Cell membrane</location>
        <topology evidence="1">Multi-pass membrane protein</topology>
    </subcellularLocation>
</comment>
<dbReference type="Proteomes" id="UP000648239">
    <property type="component" value="Unassembled WGS sequence"/>
</dbReference>
<dbReference type="EMBL" id="JACXWD010000077">
    <property type="protein sequence ID" value="MBD3869336.1"/>
    <property type="molecule type" value="Genomic_DNA"/>
</dbReference>
<dbReference type="Pfam" id="PF00950">
    <property type="entry name" value="ABC-3"/>
    <property type="match status" value="1"/>
</dbReference>
<dbReference type="PANTHER" id="PTHR30477:SF19">
    <property type="entry name" value="METAL ABC TRANSPORTER PERMEASE"/>
    <property type="match status" value="1"/>
</dbReference>
<evidence type="ECO:0000256" key="1">
    <source>
        <dbReference type="RuleBase" id="RU003943"/>
    </source>
</evidence>
<dbReference type="AlphaFoldDB" id="A0A8J6XYQ6"/>
<keyword evidence="2" id="KW-1133">Transmembrane helix</keyword>
<gene>
    <name evidence="3" type="ORF">IFK94_14540</name>
</gene>
<feature type="non-terminal residue" evidence="3">
    <location>
        <position position="1"/>
    </location>
</feature>
<evidence type="ECO:0000256" key="2">
    <source>
        <dbReference type="SAM" id="Phobius"/>
    </source>
</evidence>
<name>A0A8J6XYQ6_9BACT</name>
<dbReference type="GO" id="GO:0055085">
    <property type="term" value="P:transmembrane transport"/>
    <property type="evidence" value="ECO:0007669"/>
    <property type="project" value="InterPro"/>
</dbReference>
<feature type="transmembrane region" description="Helical" evidence="2">
    <location>
        <begin position="6"/>
        <end position="30"/>
    </location>
</feature>
<feature type="transmembrane region" description="Helical" evidence="2">
    <location>
        <begin position="96"/>
        <end position="114"/>
    </location>
</feature>
<keyword evidence="1 2" id="KW-0812">Transmembrane</keyword>
<keyword evidence="2" id="KW-0472">Membrane</keyword>
<proteinExistence type="inferred from homology"/>
<comment type="similarity">
    <text evidence="1">Belongs to the ABC-3 integral membrane protein family.</text>
</comment>
<protein>
    <submittedName>
        <fullName evidence="3">Metal ABC transporter permease</fullName>
    </submittedName>
</protein>
<comment type="caution">
    <text evidence="3">The sequence shown here is derived from an EMBL/GenBank/DDBJ whole genome shotgun (WGS) entry which is preliminary data.</text>
</comment>
<feature type="transmembrane region" description="Helical" evidence="2">
    <location>
        <begin position="37"/>
        <end position="58"/>
    </location>
</feature>
<feature type="transmembrane region" description="Helical" evidence="2">
    <location>
        <begin position="64"/>
        <end position="84"/>
    </location>
</feature>
<dbReference type="PANTHER" id="PTHR30477">
    <property type="entry name" value="ABC-TRANSPORTER METAL-BINDING PROTEIN"/>
    <property type="match status" value="1"/>
</dbReference>
<organism evidence="3 4">
    <name type="scientific">Candidatus Polarisedimenticola svalbardensis</name>
    <dbReference type="NCBI Taxonomy" id="2886004"/>
    <lineage>
        <taxon>Bacteria</taxon>
        <taxon>Pseudomonadati</taxon>
        <taxon>Acidobacteriota</taxon>
        <taxon>Candidatus Polarisedimenticolia</taxon>
        <taxon>Candidatus Polarisedimenticolales</taxon>
        <taxon>Candidatus Polarisedimenticolaceae</taxon>
        <taxon>Candidatus Polarisedimenticola</taxon>
    </lineage>
</organism>
<accession>A0A8J6XYQ6</accession>